<gene>
    <name evidence="1" type="ORF">Tci_609575</name>
</gene>
<comment type="caution">
    <text evidence="1">The sequence shown here is derived from an EMBL/GenBank/DDBJ whole genome shotgun (WGS) entry which is preliminary data.</text>
</comment>
<name>A0A699JHU9_TANCI</name>
<dbReference type="AlphaFoldDB" id="A0A699JHU9"/>
<feature type="non-terminal residue" evidence="1">
    <location>
        <position position="1"/>
    </location>
</feature>
<accession>A0A699JHU9</accession>
<proteinExistence type="predicted"/>
<feature type="non-terminal residue" evidence="1">
    <location>
        <position position="80"/>
    </location>
</feature>
<evidence type="ECO:0000313" key="1">
    <source>
        <dbReference type="EMBL" id="GFA37603.1"/>
    </source>
</evidence>
<organism evidence="1">
    <name type="scientific">Tanacetum cinerariifolium</name>
    <name type="common">Dalmatian daisy</name>
    <name type="synonym">Chrysanthemum cinerariifolium</name>
    <dbReference type="NCBI Taxonomy" id="118510"/>
    <lineage>
        <taxon>Eukaryota</taxon>
        <taxon>Viridiplantae</taxon>
        <taxon>Streptophyta</taxon>
        <taxon>Embryophyta</taxon>
        <taxon>Tracheophyta</taxon>
        <taxon>Spermatophyta</taxon>
        <taxon>Magnoliopsida</taxon>
        <taxon>eudicotyledons</taxon>
        <taxon>Gunneridae</taxon>
        <taxon>Pentapetalae</taxon>
        <taxon>asterids</taxon>
        <taxon>campanulids</taxon>
        <taxon>Asterales</taxon>
        <taxon>Asteraceae</taxon>
        <taxon>Asteroideae</taxon>
        <taxon>Anthemideae</taxon>
        <taxon>Anthemidinae</taxon>
        <taxon>Tanacetum</taxon>
    </lineage>
</organism>
<protein>
    <submittedName>
        <fullName evidence="1">Uncharacterized protein</fullName>
    </submittedName>
</protein>
<dbReference type="EMBL" id="BKCJ010413404">
    <property type="protein sequence ID" value="GFA37603.1"/>
    <property type="molecule type" value="Genomic_DNA"/>
</dbReference>
<sequence length="80" mass="9345">SLYAARLSNNLKVADMIENGCWKRPSDWMRKYPDIASIPVPIINPSEVDKVRWKDTKGKFVKFNVRNVLDYLFEDGEQVK</sequence>
<reference evidence="1" key="1">
    <citation type="journal article" date="2019" name="Sci. Rep.">
        <title>Draft genome of Tanacetum cinerariifolium, the natural source of mosquito coil.</title>
        <authorList>
            <person name="Yamashiro T."/>
            <person name="Shiraishi A."/>
            <person name="Satake H."/>
            <person name="Nakayama K."/>
        </authorList>
    </citation>
    <scope>NUCLEOTIDE SEQUENCE</scope>
</reference>